<dbReference type="EMBL" id="CP136895">
    <property type="protein sequence ID" value="WOL09973.1"/>
    <property type="molecule type" value="Genomic_DNA"/>
</dbReference>
<accession>A0AAQ3QHZ3</accession>
<protein>
    <recommendedName>
        <fullName evidence="5">Transmembrane protein</fullName>
    </recommendedName>
</protein>
<organism evidence="3 4">
    <name type="scientific">Canna indica</name>
    <name type="common">Indian-shot</name>
    <dbReference type="NCBI Taxonomy" id="4628"/>
    <lineage>
        <taxon>Eukaryota</taxon>
        <taxon>Viridiplantae</taxon>
        <taxon>Streptophyta</taxon>
        <taxon>Embryophyta</taxon>
        <taxon>Tracheophyta</taxon>
        <taxon>Spermatophyta</taxon>
        <taxon>Magnoliopsida</taxon>
        <taxon>Liliopsida</taxon>
        <taxon>Zingiberales</taxon>
        <taxon>Cannaceae</taxon>
        <taxon>Canna</taxon>
    </lineage>
</organism>
<keyword evidence="1" id="KW-1133">Transmembrane helix</keyword>
<dbReference type="Pfam" id="PF06697">
    <property type="entry name" value="DUF1191"/>
    <property type="match status" value="1"/>
</dbReference>
<reference evidence="3 4" key="1">
    <citation type="submission" date="2023-10" db="EMBL/GenBank/DDBJ databases">
        <title>Chromosome-scale genome assembly provides insights into flower coloration mechanisms of Canna indica.</title>
        <authorList>
            <person name="Li C."/>
        </authorList>
    </citation>
    <scope>NUCLEOTIDE SEQUENCE [LARGE SCALE GENOMIC DNA]</scope>
    <source>
        <tissue evidence="3">Flower</tissue>
    </source>
</reference>
<dbReference type="GO" id="GO:0016020">
    <property type="term" value="C:membrane"/>
    <property type="evidence" value="ECO:0007669"/>
    <property type="project" value="TreeGrafter"/>
</dbReference>
<feature type="signal peptide" evidence="2">
    <location>
        <begin position="1"/>
        <end position="24"/>
    </location>
</feature>
<keyword evidence="4" id="KW-1185">Reference proteome</keyword>
<keyword evidence="2" id="KW-0732">Signal</keyword>
<evidence type="ECO:0000256" key="1">
    <source>
        <dbReference type="SAM" id="Phobius"/>
    </source>
</evidence>
<dbReference type="Proteomes" id="UP001327560">
    <property type="component" value="Chromosome 6"/>
</dbReference>
<dbReference type="PANTHER" id="PTHR33512:SF1">
    <property type="entry name" value="PROTEIN, PUTATIVE (DUF1191)-RELATED"/>
    <property type="match status" value="1"/>
</dbReference>
<evidence type="ECO:0000313" key="4">
    <source>
        <dbReference type="Proteomes" id="UP001327560"/>
    </source>
</evidence>
<dbReference type="AlphaFoldDB" id="A0AAQ3QHZ3"/>
<gene>
    <name evidence="3" type="ORF">Cni_G18727</name>
</gene>
<dbReference type="InterPro" id="IPR010605">
    <property type="entry name" value="DUF1191"/>
</dbReference>
<evidence type="ECO:0000313" key="3">
    <source>
        <dbReference type="EMBL" id="WOL09973.1"/>
    </source>
</evidence>
<sequence>MAPPVKPHLLIFLLTIILSSPSHQLQDPALIDQIVRDSVFHSYLADHHKTAVVYNVSLPPTVSGVTAATVRFRMGSLMRHGATLDEFSVAPGVLVRPRSKRLIMVIQNLGNLSSAYSSYRNISGYRLVSPVLGLLFYRAASIRNTSIPPEMEILATRAPITVDFSRLAQSSHGQRVLCALFSPDGNLSLSNATNSKVCAARTQGHFALVVESINNAGGEDETKLSGWKVVVVSVAGGAFSAVLLGLILVALVTANRKRLLTVEMERRAYEEEALQVSMVGHVRAPTATVVRTAPRLENSDAPSW</sequence>
<evidence type="ECO:0008006" key="5">
    <source>
        <dbReference type="Google" id="ProtNLM"/>
    </source>
</evidence>
<keyword evidence="1" id="KW-0472">Membrane</keyword>
<proteinExistence type="predicted"/>
<dbReference type="PANTHER" id="PTHR33512">
    <property type="entry name" value="PROTEIN, PUTATIVE (DUF1191)-RELATED"/>
    <property type="match status" value="1"/>
</dbReference>
<keyword evidence="1" id="KW-0812">Transmembrane</keyword>
<name>A0AAQ3QHZ3_9LILI</name>
<feature type="chain" id="PRO_5042814652" description="Transmembrane protein" evidence="2">
    <location>
        <begin position="25"/>
        <end position="304"/>
    </location>
</feature>
<feature type="transmembrane region" description="Helical" evidence="1">
    <location>
        <begin position="229"/>
        <end position="254"/>
    </location>
</feature>
<evidence type="ECO:0000256" key="2">
    <source>
        <dbReference type="SAM" id="SignalP"/>
    </source>
</evidence>